<feature type="transmembrane region" description="Helical" evidence="7">
    <location>
        <begin position="427"/>
        <end position="444"/>
    </location>
</feature>
<gene>
    <name evidence="9" type="ORF">ACZ11_18020</name>
</gene>
<feature type="transmembrane region" description="Helical" evidence="7">
    <location>
        <begin position="280"/>
        <end position="304"/>
    </location>
</feature>
<keyword evidence="5 7" id="KW-1133">Transmembrane helix</keyword>
<feature type="transmembrane region" description="Helical" evidence="7">
    <location>
        <begin position="154"/>
        <end position="176"/>
    </location>
</feature>
<dbReference type="PANTHER" id="PTHR43495:SF5">
    <property type="entry name" value="GAMMA-AMINOBUTYRIC ACID PERMEASE"/>
    <property type="match status" value="1"/>
</dbReference>
<dbReference type="GO" id="GO:0055085">
    <property type="term" value="P:transmembrane transport"/>
    <property type="evidence" value="ECO:0007669"/>
    <property type="project" value="InterPro"/>
</dbReference>
<evidence type="ECO:0000256" key="6">
    <source>
        <dbReference type="ARBA" id="ARBA00023136"/>
    </source>
</evidence>
<dbReference type="PANTHER" id="PTHR43495">
    <property type="entry name" value="GABA PERMEASE"/>
    <property type="match status" value="1"/>
</dbReference>
<evidence type="ECO:0000259" key="8">
    <source>
        <dbReference type="Pfam" id="PF00324"/>
    </source>
</evidence>
<dbReference type="FunFam" id="1.20.1740.10:FF:000001">
    <property type="entry name" value="Amino acid permease"/>
    <property type="match status" value="1"/>
</dbReference>
<feature type="transmembrane region" description="Helical" evidence="7">
    <location>
        <begin position="242"/>
        <end position="260"/>
    </location>
</feature>
<feature type="transmembrane region" description="Helical" evidence="7">
    <location>
        <begin position="123"/>
        <end position="142"/>
    </location>
</feature>
<organism evidence="9 10">
    <name type="scientific">Lysinibacillus xylanilyticus</name>
    <dbReference type="NCBI Taxonomy" id="582475"/>
    <lineage>
        <taxon>Bacteria</taxon>
        <taxon>Bacillati</taxon>
        <taxon>Bacillota</taxon>
        <taxon>Bacilli</taxon>
        <taxon>Bacillales</taxon>
        <taxon>Bacillaceae</taxon>
        <taxon>Lysinibacillus</taxon>
    </lineage>
</organism>
<feature type="transmembrane region" description="Helical" evidence="7">
    <location>
        <begin position="329"/>
        <end position="350"/>
    </location>
</feature>
<name>A0A0K9F4K4_9BACI</name>
<evidence type="ECO:0000313" key="9">
    <source>
        <dbReference type="EMBL" id="KMY29026.1"/>
    </source>
</evidence>
<dbReference type="InterPro" id="IPR004841">
    <property type="entry name" value="AA-permease/SLC12A_dom"/>
</dbReference>
<dbReference type="GeneID" id="96600120"/>
<dbReference type="GO" id="GO:0006865">
    <property type="term" value="P:amino acid transport"/>
    <property type="evidence" value="ECO:0007669"/>
    <property type="project" value="UniProtKB-KW"/>
</dbReference>
<dbReference type="Pfam" id="PF00324">
    <property type="entry name" value="AA_permease"/>
    <property type="match status" value="1"/>
</dbReference>
<keyword evidence="4" id="KW-0029">Amino-acid transport</keyword>
<dbReference type="OrthoDB" id="9780162at2"/>
<feature type="transmembrane region" description="Helical" evidence="7">
    <location>
        <begin position="397"/>
        <end position="421"/>
    </location>
</feature>
<dbReference type="EMBL" id="LFXJ01000010">
    <property type="protein sequence ID" value="KMY29026.1"/>
    <property type="molecule type" value="Genomic_DNA"/>
</dbReference>
<evidence type="ECO:0000256" key="5">
    <source>
        <dbReference type="ARBA" id="ARBA00022989"/>
    </source>
</evidence>
<comment type="subcellular location">
    <subcellularLocation>
        <location evidence="1">Cell membrane</location>
        <topology evidence="1">Multi-pass membrane protein</topology>
    </subcellularLocation>
</comment>
<dbReference type="Proteomes" id="UP000037326">
    <property type="component" value="Unassembled WGS sequence"/>
</dbReference>
<feature type="transmembrane region" description="Helical" evidence="7">
    <location>
        <begin position="196"/>
        <end position="221"/>
    </location>
</feature>
<evidence type="ECO:0000256" key="4">
    <source>
        <dbReference type="ARBA" id="ARBA00022970"/>
    </source>
</evidence>
<dbReference type="PROSITE" id="PS00218">
    <property type="entry name" value="AMINO_ACID_PERMEASE_1"/>
    <property type="match status" value="1"/>
</dbReference>
<keyword evidence="3 7" id="KW-0812">Transmembrane</keyword>
<proteinExistence type="predicted"/>
<evidence type="ECO:0000256" key="1">
    <source>
        <dbReference type="ARBA" id="ARBA00004651"/>
    </source>
</evidence>
<sequence>MEQQTQLQRGLKKRHMTMIAIAGVIGAGLFMGSGSVINLAGPGAILSYIFAGIIVILVMRMLGEMAAVNPTSGSFAHYAHEAIGPWAGFMIGWLYWFFWVVAIALEATAAAAIIQYWYDGIPLWLLSLILTVALTLTNVLSVKAFGEFEYWFSLIKVTSIIVFLGLGAFIIFGIAPNFDAVGTTNLIGEGGFLPNGFGAVLMGVVIVIFSFMGTEIVAIAAGESDEPLAAVTKATNSITWRILIFYVGSIAVVVTLLPWHSSDILTSPYVAVLDYIGIPAAAQIMNFVVLTAVLSCLNSALYATSRMVFSLAEKGEAPKAFLKLNKKGAPVNAILTATFFSYIAVIMNYVSPDKVFMFLLSSCSAITLILYLIIAFSQLKMRRKIEKENPELLKVKMWLFPYLTYFTILATTSLLIAMFFIESMRSQILFTCIVVAVVMIFYLVTQRKKSSNSVEDANSIFQKEELDFEQQ</sequence>
<dbReference type="RefSeq" id="WP_049667929.1">
    <property type="nucleotide sequence ID" value="NZ_LFXJ01000010.1"/>
</dbReference>
<feature type="transmembrane region" description="Helical" evidence="7">
    <location>
        <begin position="356"/>
        <end position="376"/>
    </location>
</feature>
<dbReference type="GO" id="GO:0005886">
    <property type="term" value="C:plasma membrane"/>
    <property type="evidence" value="ECO:0007669"/>
    <property type="project" value="UniProtKB-SubCell"/>
</dbReference>
<dbReference type="PATRIC" id="fig|582475.4.peg.2654"/>
<feature type="domain" description="Amino acid permease/ SLC12A" evidence="8">
    <location>
        <begin position="15"/>
        <end position="445"/>
    </location>
</feature>
<evidence type="ECO:0000256" key="2">
    <source>
        <dbReference type="ARBA" id="ARBA00022448"/>
    </source>
</evidence>
<evidence type="ECO:0000256" key="3">
    <source>
        <dbReference type="ARBA" id="ARBA00022692"/>
    </source>
</evidence>
<accession>A0A0K9F4K4</accession>
<dbReference type="InterPro" id="IPR004840">
    <property type="entry name" value="Amino_acid_permease_CS"/>
</dbReference>
<keyword evidence="2" id="KW-0813">Transport</keyword>
<feature type="transmembrane region" description="Helical" evidence="7">
    <location>
        <begin position="16"/>
        <end position="37"/>
    </location>
</feature>
<comment type="caution">
    <text evidence="9">The sequence shown here is derived from an EMBL/GenBank/DDBJ whole genome shotgun (WGS) entry which is preliminary data.</text>
</comment>
<protein>
    <submittedName>
        <fullName evidence="9">GABA permease</fullName>
    </submittedName>
</protein>
<dbReference type="Gene3D" id="1.20.1740.10">
    <property type="entry name" value="Amino acid/polyamine transporter I"/>
    <property type="match status" value="1"/>
</dbReference>
<reference evidence="10" key="1">
    <citation type="submission" date="2015-07" db="EMBL/GenBank/DDBJ databases">
        <authorList>
            <person name="Liu B."/>
            <person name="Wang J."/>
            <person name="Zhu Y."/>
            <person name="Liu G."/>
            <person name="Chen Q."/>
            <person name="Lan J."/>
            <person name="Che J."/>
            <person name="Ge C."/>
            <person name="Shi H."/>
            <person name="Pan Z."/>
            <person name="Liu X."/>
        </authorList>
    </citation>
    <scope>NUCLEOTIDE SEQUENCE [LARGE SCALE GENOMIC DNA]</scope>
    <source>
        <strain evidence="10">DSM 23493</strain>
    </source>
</reference>
<feature type="transmembrane region" description="Helical" evidence="7">
    <location>
        <begin position="93"/>
        <end position="117"/>
    </location>
</feature>
<dbReference type="AlphaFoldDB" id="A0A0K9F4K4"/>
<feature type="transmembrane region" description="Helical" evidence="7">
    <location>
        <begin position="43"/>
        <end position="62"/>
    </location>
</feature>
<dbReference type="PIRSF" id="PIRSF006060">
    <property type="entry name" value="AA_transporter"/>
    <property type="match status" value="1"/>
</dbReference>
<evidence type="ECO:0000256" key="7">
    <source>
        <dbReference type="SAM" id="Phobius"/>
    </source>
</evidence>
<evidence type="ECO:0000313" key="10">
    <source>
        <dbReference type="Proteomes" id="UP000037326"/>
    </source>
</evidence>
<keyword evidence="6 7" id="KW-0472">Membrane</keyword>